<keyword evidence="4 11" id="KW-0328">Glycosyltransferase</keyword>
<proteinExistence type="inferred from homology"/>
<comment type="cofactor">
    <cofactor evidence="11">
        <name>Mn(2+)</name>
        <dbReference type="ChEBI" id="CHEBI:29035"/>
    </cofactor>
</comment>
<accession>A0A9N6WTB2</accession>
<gene>
    <name evidence="14" type="primary">EOG090X0AZ6</name>
</gene>
<evidence type="ECO:0000256" key="10">
    <source>
        <dbReference type="ARBA" id="ARBA00023180"/>
    </source>
</evidence>
<protein>
    <recommendedName>
        <fullName evidence="11">Beta-1,4-N-acetylgalactosaminyltransferase</fullName>
        <ecNumber evidence="11">2.4.1.-</ecNumber>
    </recommendedName>
    <alternativeName>
        <fullName evidence="11">Beta-4-GalNAcT</fullName>
    </alternativeName>
</protein>
<evidence type="ECO:0000256" key="7">
    <source>
        <dbReference type="ARBA" id="ARBA00022968"/>
    </source>
</evidence>
<feature type="transmembrane region" description="Helical" evidence="11">
    <location>
        <begin position="12"/>
        <end position="35"/>
    </location>
</feature>
<organism evidence="14">
    <name type="scientific">Lynceus sp. MCZ IZ 141354</name>
    <dbReference type="NCBI Taxonomy" id="1930659"/>
    <lineage>
        <taxon>Eukaryota</taxon>
        <taxon>Metazoa</taxon>
        <taxon>Ecdysozoa</taxon>
        <taxon>Arthropoda</taxon>
        <taxon>Crustacea</taxon>
        <taxon>Branchiopoda</taxon>
        <taxon>Diplostraca</taxon>
        <taxon>Laevicaudata</taxon>
        <taxon>Lynceidae</taxon>
        <taxon>Lynceus</taxon>
    </lineage>
</organism>
<evidence type="ECO:0000256" key="3">
    <source>
        <dbReference type="ARBA" id="ARBA00005735"/>
    </source>
</evidence>
<comment type="subcellular location">
    <subcellularLocation>
        <location evidence="1 11">Membrane</location>
        <topology evidence="1 11">Single-pass type II membrane protein</topology>
    </subcellularLocation>
</comment>
<evidence type="ECO:0000256" key="9">
    <source>
        <dbReference type="ARBA" id="ARBA00023136"/>
    </source>
</evidence>
<dbReference type="InterPro" id="IPR027791">
    <property type="entry name" value="Galactosyl_T_C"/>
</dbReference>
<reference evidence="14" key="1">
    <citation type="submission" date="2021-04" db="EMBL/GenBank/DDBJ databases">
        <authorList>
            <person name="Cornetti L."/>
        </authorList>
    </citation>
    <scope>NUCLEOTIDE SEQUENCE</scope>
</reference>
<dbReference type="Gene3D" id="3.90.550.10">
    <property type="entry name" value="Spore Coat Polysaccharide Biosynthesis Protein SpsA, Chain A"/>
    <property type="match status" value="1"/>
</dbReference>
<dbReference type="GO" id="GO:0006688">
    <property type="term" value="P:glycosphingolipid biosynthetic process"/>
    <property type="evidence" value="ECO:0007669"/>
    <property type="project" value="TreeGrafter"/>
</dbReference>
<dbReference type="PRINTS" id="PR02050">
    <property type="entry name" value="B14GALTRFASE"/>
</dbReference>
<feature type="domain" description="Galactosyltransferase C-terminal" evidence="12">
    <location>
        <begin position="250"/>
        <end position="327"/>
    </location>
</feature>
<evidence type="ECO:0000259" key="13">
    <source>
        <dbReference type="Pfam" id="PF13733"/>
    </source>
</evidence>
<evidence type="ECO:0000256" key="6">
    <source>
        <dbReference type="ARBA" id="ARBA00022692"/>
    </source>
</evidence>
<evidence type="ECO:0000256" key="2">
    <source>
        <dbReference type="ARBA" id="ARBA00004922"/>
    </source>
</evidence>
<name>A0A9N6WTB2_9CRUS</name>
<dbReference type="AlphaFoldDB" id="A0A9N6WTB2"/>
<dbReference type="InterPro" id="IPR029044">
    <property type="entry name" value="Nucleotide-diphossugar_trans"/>
</dbReference>
<evidence type="ECO:0000256" key="1">
    <source>
        <dbReference type="ARBA" id="ARBA00004606"/>
    </source>
</evidence>
<evidence type="ECO:0000313" key="14">
    <source>
        <dbReference type="EMBL" id="CAG4645725.1"/>
    </source>
</evidence>
<dbReference type="GO" id="GO:0005794">
    <property type="term" value="C:Golgi apparatus"/>
    <property type="evidence" value="ECO:0007669"/>
    <property type="project" value="TreeGrafter"/>
</dbReference>
<keyword evidence="6 11" id="KW-0812">Transmembrane</keyword>
<keyword evidence="9 11" id="KW-0472">Membrane</keyword>
<comment type="similarity">
    <text evidence="3 11">Belongs to the glycosyltransferase 7 family.</text>
</comment>
<dbReference type="InterPro" id="IPR003859">
    <property type="entry name" value="Galactosyl_T"/>
</dbReference>
<keyword evidence="7 11" id="KW-0735">Signal-anchor</keyword>
<comment type="function">
    <text evidence="11">Catalyzes the transfer of galactose onto proteins or lipids.</text>
</comment>
<dbReference type="PANTHER" id="PTHR19300">
    <property type="entry name" value="BETA-1,4-GALACTOSYLTRANSFERASE"/>
    <property type="match status" value="1"/>
</dbReference>
<evidence type="ECO:0000256" key="11">
    <source>
        <dbReference type="RuleBase" id="RU368121"/>
    </source>
</evidence>
<keyword evidence="10 11" id="KW-0325">Glycoprotein</keyword>
<dbReference type="EMBL" id="OC989070">
    <property type="protein sequence ID" value="CAG4645725.1"/>
    <property type="molecule type" value="Genomic_DNA"/>
</dbReference>
<keyword evidence="5 11" id="KW-0808">Transferase</keyword>
<dbReference type="InterPro" id="IPR027995">
    <property type="entry name" value="Galactosyl_T_N"/>
</dbReference>
<dbReference type="Pfam" id="PF02709">
    <property type="entry name" value="Glyco_transf_7C"/>
    <property type="match status" value="1"/>
</dbReference>
<dbReference type="GO" id="GO:0016020">
    <property type="term" value="C:membrane"/>
    <property type="evidence" value="ECO:0007669"/>
    <property type="project" value="UniProtKB-SubCell"/>
</dbReference>
<keyword evidence="11" id="KW-0479">Metal-binding</keyword>
<dbReference type="GO" id="GO:0033842">
    <property type="term" value="F:N-acetyl-beta-glucosaminyl-derivative 4-beta-N-acetylgalactosaminyltransferase activity"/>
    <property type="evidence" value="ECO:0007669"/>
    <property type="project" value="TreeGrafter"/>
</dbReference>
<feature type="domain" description="Galactosyltransferase N-terminal" evidence="13">
    <location>
        <begin position="114"/>
        <end position="246"/>
    </location>
</feature>
<dbReference type="SUPFAM" id="SSF53448">
    <property type="entry name" value="Nucleotide-diphospho-sugar transferases"/>
    <property type="match status" value="1"/>
</dbReference>
<sequence length="377" mass="42984">MVGGLFDFIRTHYYKVLLVLLFACVATEYLFNVIYESIPPSRPDPYFSYNLTRSVEVYFKGNVSMVNSTAVPLNFSATTLADFARENSTSSSMALTLNESLSISANISNDPSLCPLISPFLVGRSAVKKTAPPMDELERLITNVNPGGCYRPLYCTARHRVAIVIPYRNREEHLRVFLENMHPFLQRQQLDYGIFVVEQAGTGKFNRAMLMNIGAAEALKSYDYQCLIFHDVDLVPEDDTNLYSCPEQPRHMSVAIDVFQYKLPYETIFGGVSAMSKSHFEQVNGFSNLFWGWGGEDDDMSNRIRHNKLVISRYPANVARYSMLTHKKASPNPERYKYLKTGLKRANSDGLNSLKYKRLDLVLKRLYTWILVEIKPP</sequence>
<dbReference type="EC" id="2.4.1.-" evidence="11"/>
<comment type="pathway">
    <text evidence="2 11">Protein modification; protein glycosylation.</text>
</comment>
<keyword evidence="8 11" id="KW-1133">Transmembrane helix</keyword>
<dbReference type="Pfam" id="PF13733">
    <property type="entry name" value="Glyco_transf_7N"/>
    <property type="match status" value="1"/>
</dbReference>
<dbReference type="GO" id="GO:0005975">
    <property type="term" value="P:carbohydrate metabolic process"/>
    <property type="evidence" value="ECO:0007669"/>
    <property type="project" value="InterPro"/>
</dbReference>
<dbReference type="GO" id="GO:0046872">
    <property type="term" value="F:metal ion binding"/>
    <property type="evidence" value="ECO:0007669"/>
    <property type="project" value="UniProtKB-UniRule"/>
</dbReference>
<keyword evidence="11" id="KW-0464">Manganese</keyword>
<evidence type="ECO:0000256" key="8">
    <source>
        <dbReference type="ARBA" id="ARBA00022989"/>
    </source>
</evidence>
<dbReference type="PANTHER" id="PTHR19300:SF57">
    <property type="entry name" value="BETA-1,4-N-ACETYLGALACTOSAMINYLTRANSFERASE"/>
    <property type="match status" value="1"/>
</dbReference>
<dbReference type="GO" id="GO:0008378">
    <property type="term" value="F:galactosyltransferase activity"/>
    <property type="evidence" value="ECO:0007669"/>
    <property type="project" value="TreeGrafter"/>
</dbReference>
<evidence type="ECO:0000256" key="4">
    <source>
        <dbReference type="ARBA" id="ARBA00022676"/>
    </source>
</evidence>
<dbReference type="CDD" id="cd00899">
    <property type="entry name" value="b4GalT"/>
    <property type="match status" value="1"/>
</dbReference>
<evidence type="ECO:0000259" key="12">
    <source>
        <dbReference type="Pfam" id="PF02709"/>
    </source>
</evidence>
<evidence type="ECO:0000256" key="5">
    <source>
        <dbReference type="ARBA" id="ARBA00022679"/>
    </source>
</evidence>